<dbReference type="EMBL" id="FNFC01000001">
    <property type="protein sequence ID" value="SDJ25694.1"/>
    <property type="molecule type" value="Genomic_DNA"/>
</dbReference>
<sequence>MSARLRPPRNASVGFVPILLANLVPLVGVARLGWDADTLVTTYTLELFLAVPVTALKTLFAQRPPRSDRDSNFISPSRELTRKRGSVVLSRWLPPVYPRTVPFIASLAVPMAWLAAFLVLALSEANALTAVFSRPTVVVSVLGLLVSQAIDTWRDYIRGGRYQETSPDTVAERAARQTLFVVSLLLVLEAVTRESRPAAITTVVLAVFVGGKLLTEWASYRASHSDAGDTTGFTGWLAGPKRGPESTDDPDVPTAEPDARIQTDSTAVAATAAFRTVDPKHGLFYFSVGVLFWLLSAGATANVTDSSLAVVGVTLAVVAGWVAFQLTKALAFYLEYGTLEYRRYGARLVAYDTRVGEPQWSAPVDSIRNVTFLDTRFADHLFDTRTVRVTTGVGDDETERILGPVVDADSLVETFDLPVAVTDPASFSPRTGAIALLLAGAICVTLVVLTAGSLVPSAVTLILWFLLPALLLAPWSVWRLAYSN</sequence>
<feature type="transmembrane region" description="Helical" evidence="2">
    <location>
        <begin position="461"/>
        <end position="482"/>
    </location>
</feature>
<feature type="transmembrane region" description="Helical" evidence="2">
    <location>
        <begin position="283"/>
        <end position="303"/>
    </location>
</feature>
<keyword evidence="4" id="KW-1185">Reference proteome</keyword>
<reference evidence="3 4" key="1">
    <citation type="submission" date="2016-10" db="EMBL/GenBank/DDBJ databases">
        <authorList>
            <person name="de Groot N.N."/>
        </authorList>
    </citation>
    <scope>NUCLEOTIDE SEQUENCE [LARGE SCALE GENOMIC DNA]</scope>
    <source>
        <strain evidence="3 4">IBRC-M10015</strain>
    </source>
</reference>
<dbReference type="InterPro" id="IPR045466">
    <property type="entry name" value="DUF6498"/>
</dbReference>
<dbReference type="RefSeq" id="WP_143414100.1">
    <property type="nucleotide sequence ID" value="NZ_FNFC01000001.1"/>
</dbReference>
<accession>A0A1G8S8Z3</accession>
<dbReference type="Pfam" id="PF20108">
    <property type="entry name" value="DUF6498"/>
    <property type="match status" value="1"/>
</dbReference>
<keyword evidence="2" id="KW-0472">Membrane</keyword>
<name>A0A1G8S8Z3_9EURY</name>
<keyword evidence="2" id="KW-0812">Transmembrane</keyword>
<dbReference type="OrthoDB" id="169315at2157"/>
<keyword evidence="2" id="KW-1133">Transmembrane helix</keyword>
<organism evidence="3 4">
    <name type="scientific">Halovenus aranensis</name>
    <dbReference type="NCBI Taxonomy" id="890420"/>
    <lineage>
        <taxon>Archaea</taxon>
        <taxon>Methanobacteriati</taxon>
        <taxon>Methanobacteriota</taxon>
        <taxon>Stenosarchaea group</taxon>
        <taxon>Halobacteria</taxon>
        <taxon>Halobacteriales</taxon>
        <taxon>Haloarculaceae</taxon>
        <taxon>Halovenus</taxon>
    </lineage>
</organism>
<dbReference type="Proteomes" id="UP000198856">
    <property type="component" value="Unassembled WGS sequence"/>
</dbReference>
<protein>
    <submittedName>
        <fullName evidence="3">Uncharacterized protein</fullName>
    </submittedName>
</protein>
<feature type="region of interest" description="Disordered" evidence="1">
    <location>
        <begin position="234"/>
        <end position="260"/>
    </location>
</feature>
<evidence type="ECO:0000256" key="2">
    <source>
        <dbReference type="SAM" id="Phobius"/>
    </source>
</evidence>
<proteinExistence type="predicted"/>
<feature type="transmembrane region" description="Helical" evidence="2">
    <location>
        <begin position="101"/>
        <end position="123"/>
    </location>
</feature>
<evidence type="ECO:0000313" key="4">
    <source>
        <dbReference type="Proteomes" id="UP000198856"/>
    </source>
</evidence>
<dbReference type="STRING" id="890420.SAMN05216226_101354"/>
<feature type="transmembrane region" description="Helical" evidence="2">
    <location>
        <begin position="309"/>
        <end position="334"/>
    </location>
</feature>
<feature type="transmembrane region" description="Helical" evidence="2">
    <location>
        <begin position="434"/>
        <end position="455"/>
    </location>
</feature>
<feature type="transmembrane region" description="Helical" evidence="2">
    <location>
        <begin position="12"/>
        <end position="34"/>
    </location>
</feature>
<gene>
    <name evidence="3" type="ORF">SAMN05216226_101354</name>
</gene>
<dbReference type="AlphaFoldDB" id="A0A1G8S8Z3"/>
<evidence type="ECO:0000256" key="1">
    <source>
        <dbReference type="SAM" id="MobiDB-lite"/>
    </source>
</evidence>
<evidence type="ECO:0000313" key="3">
    <source>
        <dbReference type="EMBL" id="SDJ25694.1"/>
    </source>
</evidence>